<keyword evidence="2" id="KW-1185">Reference proteome</keyword>
<dbReference type="AlphaFoldDB" id="A0A3G8JQM9"/>
<dbReference type="KEGG" id="gom:D7316_04064"/>
<proteinExistence type="predicted"/>
<organism evidence="1 2">
    <name type="scientific">Gordonia insulae</name>
    <dbReference type="NCBI Taxonomy" id="2420509"/>
    <lineage>
        <taxon>Bacteria</taxon>
        <taxon>Bacillati</taxon>
        <taxon>Actinomycetota</taxon>
        <taxon>Actinomycetes</taxon>
        <taxon>Mycobacteriales</taxon>
        <taxon>Gordoniaceae</taxon>
        <taxon>Gordonia</taxon>
    </lineage>
</organism>
<gene>
    <name evidence="1" type="ORF">D7316_04064</name>
</gene>
<name>A0A3G8JQM9_9ACTN</name>
<evidence type="ECO:0000313" key="1">
    <source>
        <dbReference type="EMBL" id="AZG47454.1"/>
    </source>
</evidence>
<sequence length="215" mass="22787">MPSGARASTPVTCSHSNLGDVGQLSFFSAQIDRPAYDDLAGLLAAHGQAVRSDSGTRVSVVVDELWRARALVEEIAETGAAAEIATSEEGSPIARTAHSHELDELHRRWSSGAVKAMPKGWVPSPRALRLWAIAAGEPDGDRYLLGLDAHAPDTHAVLATALMRVGIAPTLVGTRGHSPSLRIAGKRRLTHLLEYVGEPPAQPGAHAHWPMVPGF</sequence>
<accession>A0A3G8JQM9</accession>
<protein>
    <submittedName>
        <fullName evidence="1">Uncharacterized protein</fullName>
    </submittedName>
</protein>
<reference evidence="1 2" key="1">
    <citation type="submission" date="2018-11" db="EMBL/GenBank/DDBJ databases">
        <title>Gordonia insulae sp. nov., isolated from an island soil.</title>
        <authorList>
            <person name="Kim Y.S."/>
            <person name="Kim S.B."/>
        </authorList>
    </citation>
    <scope>NUCLEOTIDE SEQUENCE [LARGE SCALE GENOMIC DNA]</scope>
    <source>
        <strain evidence="1 2">MMS17-SY073</strain>
    </source>
</reference>
<evidence type="ECO:0000313" key="2">
    <source>
        <dbReference type="Proteomes" id="UP000271469"/>
    </source>
</evidence>
<dbReference type="EMBL" id="CP033972">
    <property type="protein sequence ID" value="AZG47454.1"/>
    <property type="molecule type" value="Genomic_DNA"/>
</dbReference>
<dbReference type="Proteomes" id="UP000271469">
    <property type="component" value="Chromosome"/>
</dbReference>